<protein>
    <submittedName>
        <fullName evidence="5">TrmH family RNA methyltransferase</fullName>
    </submittedName>
</protein>
<dbReference type="InterPro" id="IPR029064">
    <property type="entry name" value="Ribosomal_eL30-like_sf"/>
</dbReference>
<dbReference type="InterPro" id="IPR001537">
    <property type="entry name" value="SpoU_MeTrfase"/>
</dbReference>
<dbReference type="Pfam" id="PF00588">
    <property type="entry name" value="SpoU_methylase"/>
    <property type="match status" value="1"/>
</dbReference>
<dbReference type="RefSeq" id="WP_132767423.1">
    <property type="nucleotide sequence ID" value="NZ_SMAB01000004.1"/>
</dbReference>
<dbReference type="SUPFAM" id="SSF75217">
    <property type="entry name" value="alpha/beta knot"/>
    <property type="match status" value="1"/>
</dbReference>
<dbReference type="Proteomes" id="UP000295788">
    <property type="component" value="Unassembled WGS sequence"/>
</dbReference>
<evidence type="ECO:0000256" key="2">
    <source>
        <dbReference type="ARBA" id="ARBA00022603"/>
    </source>
</evidence>
<dbReference type="AlphaFoldDB" id="A0A4R3KL52"/>
<dbReference type="CDD" id="cd18095">
    <property type="entry name" value="SpoU-like_rRNA-MTase"/>
    <property type="match status" value="1"/>
</dbReference>
<reference evidence="5 6" key="1">
    <citation type="submission" date="2019-03" db="EMBL/GenBank/DDBJ databases">
        <title>Genomic Encyclopedia of Type Strains, Phase IV (KMG-IV): sequencing the most valuable type-strain genomes for metagenomic binning, comparative biology and taxonomic classification.</title>
        <authorList>
            <person name="Goeker M."/>
        </authorList>
    </citation>
    <scope>NUCLEOTIDE SEQUENCE [LARGE SCALE GENOMIC DNA]</scope>
    <source>
        <strain evidence="5 6">DSM 23802</strain>
    </source>
</reference>
<dbReference type="InterPro" id="IPR053888">
    <property type="entry name" value="MRM3-like_sub_bind"/>
</dbReference>
<feature type="domain" description="RNA 2-O ribose methyltransferase substrate binding" evidence="4">
    <location>
        <begin position="35"/>
        <end position="110"/>
    </location>
</feature>
<dbReference type="SUPFAM" id="SSF55315">
    <property type="entry name" value="L30e-like"/>
    <property type="match status" value="1"/>
</dbReference>
<dbReference type="EMBL" id="SMAB01000004">
    <property type="protein sequence ID" value="TCS83520.1"/>
    <property type="molecule type" value="Genomic_DNA"/>
</dbReference>
<dbReference type="PANTHER" id="PTHR43191:SF2">
    <property type="entry name" value="RRNA METHYLTRANSFERASE 3, MITOCHONDRIAL"/>
    <property type="match status" value="1"/>
</dbReference>
<dbReference type="GO" id="GO:0032259">
    <property type="term" value="P:methylation"/>
    <property type="evidence" value="ECO:0007669"/>
    <property type="project" value="UniProtKB-KW"/>
</dbReference>
<evidence type="ECO:0000259" key="4">
    <source>
        <dbReference type="SMART" id="SM00967"/>
    </source>
</evidence>
<dbReference type="Gene3D" id="3.40.1280.10">
    <property type="match status" value="1"/>
</dbReference>
<comment type="caution">
    <text evidence="5">The sequence shown here is derived from an EMBL/GenBank/DDBJ whole genome shotgun (WGS) entry which is preliminary data.</text>
</comment>
<dbReference type="InterPro" id="IPR029026">
    <property type="entry name" value="tRNA_m1G_MTases_N"/>
</dbReference>
<dbReference type="GO" id="GO:0006396">
    <property type="term" value="P:RNA processing"/>
    <property type="evidence" value="ECO:0007669"/>
    <property type="project" value="InterPro"/>
</dbReference>
<evidence type="ECO:0000256" key="3">
    <source>
        <dbReference type="ARBA" id="ARBA00022679"/>
    </source>
</evidence>
<proteinExistence type="inferred from homology"/>
<organism evidence="5 6">
    <name type="scientific">Tepidibacillus fermentans</name>
    <dbReference type="NCBI Taxonomy" id="1281767"/>
    <lineage>
        <taxon>Bacteria</taxon>
        <taxon>Bacillati</taxon>
        <taxon>Bacillota</taxon>
        <taxon>Bacilli</taxon>
        <taxon>Bacillales</taxon>
        <taxon>Bacillaceae</taxon>
        <taxon>Tepidibacillus</taxon>
    </lineage>
</organism>
<keyword evidence="2 5" id="KW-0489">Methyltransferase</keyword>
<evidence type="ECO:0000256" key="1">
    <source>
        <dbReference type="ARBA" id="ARBA00007228"/>
    </source>
</evidence>
<dbReference type="Gene3D" id="3.30.1330.30">
    <property type="match status" value="1"/>
</dbReference>
<dbReference type="GO" id="GO:0003723">
    <property type="term" value="F:RNA binding"/>
    <property type="evidence" value="ECO:0007669"/>
    <property type="project" value="InterPro"/>
</dbReference>
<comment type="similarity">
    <text evidence="1">Belongs to the class IV-like SAM-binding methyltransferase superfamily. RNA methyltransferase TrmH family.</text>
</comment>
<sequence>MKKNFEIIQSLKNPKVKTWMNLKTKQGRNEQGLYLIEGIKIIEEALNSRQEVMSIIYTRDKEIPDSWQIQIEQSMQPINFYQVSQSIVDKLSDTKTPQGFFAILKQEQHSLETLKSRSFLLLVDEIQDPGNLGTIIRSADAAGVEGIILGNGTVDPYNDKVIRSAMGSIFHLPIVKASLDEVIFHLQQSDFQVIGTSPYAEKAYFDVDYKQKTVILVGNESRGLSESRKDQVDQMVKIPFMGQAESLNVATATSIILFERVRQLLKQA</sequence>
<dbReference type="Pfam" id="PF22435">
    <property type="entry name" value="MRM3-like_sub_bind"/>
    <property type="match status" value="1"/>
</dbReference>
<dbReference type="GO" id="GO:0008173">
    <property type="term" value="F:RNA methyltransferase activity"/>
    <property type="evidence" value="ECO:0007669"/>
    <property type="project" value="InterPro"/>
</dbReference>
<dbReference type="PANTHER" id="PTHR43191">
    <property type="entry name" value="RRNA METHYLTRANSFERASE 3"/>
    <property type="match status" value="1"/>
</dbReference>
<keyword evidence="3 5" id="KW-0808">Transferase</keyword>
<dbReference type="GO" id="GO:0005737">
    <property type="term" value="C:cytoplasm"/>
    <property type="evidence" value="ECO:0007669"/>
    <property type="project" value="UniProtKB-ARBA"/>
</dbReference>
<dbReference type="SMART" id="SM00967">
    <property type="entry name" value="SpoU_sub_bind"/>
    <property type="match status" value="1"/>
</dbReference>
<name>A0A4R3KL52_9BACI</name>
<dbReference type="InterPro" id="IPR051259">
    <property type="entry name" value="rRNA_Methyltransferase"/>
</dbReference>
<keyword evidence="6" id="KW-1185">Reference proteome</keyword>
<dbReference type="InterPro" id="IPR013123">
    <property type="entry name" value="SpoU_subst-bd"/>
</dbReference>
<evidence type="ECO:0000313" key="6">
    <source>
        <dbReference type="Proteomes" id="UP000295788"/>
    </source>
</evidence>
<dbReference type="OrthoDB" id="9794400at2"/>
<evidence type="ECO:0000313" key="5">
    <source>
        <dbReference type="EMBL" id="TCS83520.1"/>
    </source>
</evidence>
<dbReference type="InterPro" id="IPR029028">
    <property type="entry name" value="Alpha/beta_knot_MTases"/>
</dbReference>
<gene>
    <name evidence="5" type="ORF">EDD72_10467</name>
</gene>
<accession>A0A4R3KL52</accession>